<accession>A0A1Y2ECC0</accession>
<reference evidence="2 3" key="1">
    <citation type="submission" date="2016-07" db="EMBL/GenBank/DDBJ databases">
        <title>Pervasive Adenine N6-methylation of Active Genes in Fungi.</title>
        <authorList>
            <consortium name="DOE Joint Genome Institute"/>
            <person name="Mondo S.J."/>
            <person name="Dannebaum R.O."/>
            <person name="Kuo R.C."/>
            <person name="Labutti K."/>
            <person name="Haridas S."/>
            <person name="Kuo A."/>
            <person name="Salamov A."/>
            <person name="Ahrendt S.R."/>
            <person name="Lipzen A."/>
            <person name="Sullivan W."/>
            <person name="Andreopoulos W.B."/>
            <person name="Clum A."/>
            <person name="Lindquist E."/>
            <person name="Daum C."/>
            <person name="Ramamoorthy G.K."/>
            <person name="Gryganskyi A."/>
            <person name="Culley D."/>
            <person name="Magnuson J.K."/>
            <person name="James T.Y."/>
            <person name="O'Malley M.A."/>
            <person name="Stajich J.E."/>
            <person name="Spatafora J.W."/>
            <person name="Visel A."/>
            <person name="Grigoriev I.V."/>
        </authorList>
    </citation>
    <scope>NUCLEOTIDE SEQUENCE [LARGE SCALE GENOMIC DNA]</scope>
    <source>
        <strain evidence="2 3">CBS 129021</strain>
    </source>
</reference>
<dbReference type="EMBL" id="MCFJ01000003">
    <property type="protein sequence ID" value="ORY68906.1"/>
    <property type="molecule type" value="Genomic_DNA"/>
</dbReference>
<sequence length="159" mass="18125">MAVVCSANTGDDETGALHRVGEGRDRGLQVHGVVVDPNCIVYKWSELGQVLWSCPELIEWFYHYHLYQDGPPGHHTENGQDWDKCMEHEGNYDEPSNFVVHETYLRRGADAFQELGRRIGGQRRERVEDYDEENEDEDKYAEGEDDLGLGERPAEAVAS</sequence>
<gene>
    <name evidence="2" type="ORF">BCR38DRAFT_472345</name>
</gene>
<evidence type="ECO:0000313" key="2">
    <source>
        <dbReference type="EMBL" id="ORY68906.1"/>
    </source>
</evidence>
<protein>
    <submittedName>
        <fullName evidence="2">Uncharacterized protein</fullName>
    </submittedName>
</protein>
<evidence type="ECO:0000256" key="1">
    <source>
        <dbReference type="SAM" id="MobiDB-lite"/>
    </source>
</evidence>
<organism evidence="2 3">
    <name type="scientific">Pseudomassariella vexata</name>
    <dbReference type="NCBI Taxonomy" id="1141098"/>
    <lineage>
        <taxon>Eukaryota</taxon>
        <taxon>Fungi</taxon>
        <taxon>Dikarya</taxon>
        <taxon>Ascomycota</taxon>
        <taxon>Pezizomycotina</taxon>
        <taxon>Sordariomycetes</taxon>
        <taxon>Xylariomycetidae</taxon>
        <taxon>Amphisphaeriales</taxon>
        <taxon>Pseudomassariaceae</taxon>
        <taxon>Pseudomassariella</taxon>
    </lineage>
</organism>
<evidence type="ECO:0000313" key="3">
    <source>
        <dbReference type="Proteomes" id="UP000193689"/>
    </source>
</evidence>
<dbReference type="AlphaFoldDB" id="A0A1Y2ECC0"/>
<comment type="caution">
    <text evidence="2">The sequence shown here is derived from an EMBL/GenBank/DDBJ whole genome shotgun (WGS) entry which is preliminary data.</text>
</comment>
<feature type="region of interest" description="Disordered" evidence="1">
    <location>
        <begin position="122"/>
        <end position="159"/>
    </location>
</feature>
<dbReference type="InParanoid" id="A0A1Y2ECC0"/>
<name>A0A1Y2ECC0_9PEZI</name>
<feature type="compositionally biased region" description="Acidic residues" evidence="1">
    <location>
        <begin position="128"/>
        <end position="148"/>
    </location>
</feature>
<dbReference type="Proteomes" id="UP000193689">
    <property type="component" value="Unassembled WGS sequence"/>
</dbReference>
<dbReference type="RefSeq" id="XP_040719193.1">
    <property type="nucleotide sequence ID" value="XM_040862908.1"/>
</dbReference>
<dbReference type="GeneID" id="63779120"/>
<keyword evidence="3" id="KW-1185">Reference proteome</keyword>
<proteinExistence type="predicted"/>